<comment type="caution">
    <text evidence="4">The sequence shown here is derived from an EMBL/GenBank/DDBJ whole genome shotgun (WGS) entry which is preliminary data.</text>
</comment>
<dbReference type="PANTHER" id="PTHR43333">
    <property type="entry name" value="2-HACID_DH_C DOMAIN-CONTAINING PROTEIN"/>
    <property type="match status" value="1"/>
</dbReference>
<reference evidence="5" key="1">
    <citation type="journal article" date="2019" name="Int. J. Syst. Evol. Microbiol.">
        <title>The Global Catalogue of Microorganisms (GCM) 10K type strain sequencing project: providing services to taxonomists for standard genome sequencing and annotation.</title>
        <authorList>
            <consortium name="The Broad Institute Genomics Platform"/>
            <consortium name="The Broad Institute Genome Sequencing Center for Infectious Disease"/>
            <person name="Wu L."/>
            <person name="Ma J."/>
        </authorList>
    </citation>
    <scope>NUCLEOTIDE SEQUENCE [LARGE SCALE GENOMIC DNA]</scope>
    <source>
        <strain evidence="5">CCM 7043</strain>
    </source>
</reference>
<accession>A0ABW4VDX6</accession>
<evidence type="ECO:0000313" key="5">
    <source>
        <dbReference type="Proteomes" id="UP001597338"/>
    </source>
</evidence>
<dbReference type="Pfam" id="PF02826">
    <property type="entry name" value="2-Hacid_dh_C"/>
    <property type="match status" value="1"/>
</dbReference>
<dbReference type="EMBL" id="JBHUHF010000001">
    <property type="protein sequence ID" value="MFD2028014.1"/>
    <property type="molecule type" value="Genomic_DNA"/>
</dbReference>
<dbReference type="SUPFAM" id="SSF52283">
    <property type="entry name" value="Formate/glycerate dehydrogenase catalytic domain-like"/>
    <property type="match status" value="1"/>
</dbReference>
<dbReference type="Gene3D" id="3.40.50.720">
    <property type="entry name" value="NAD(P)-binding Rossmann-like Domain"/>
    <property type="match status" value="2"/>
</dbReference>
<keyword evidence="5" id="KW-1185">Reference proteome</keyword>
<dbReference type="Proteomes" id="UP001597338">
    <property type="component" value="Unassembled WGS sequence"/>
</dbReference>
<evidence type="ECO:0000256" key="2">
    <source>
        <dbReference type="ARBA" id="ARBA00023027"/>
    </source>
</evidence>
<name>A0ABW4VDX6_9MICO</name>
<protein>
    <submittedName>
        <fullName evidence="4">D-2-hydroxyacid dehydrogenase</fullName>
    </submittedName>
</protein>
<gene>
    <name evidence="4" type="ORF">ACFSL2_21140</name>
</gene>
<evidence type="ECO:0000256" key="1">
    <source>
        <dbReference type="ARBA" id="ARBA00023002"/>
    </source>
</evidence>
<organism evidence="4 5">
    <name type="scientific">Promicromonospora aerolata</name>
    <dbReference type="NCBI Taxonomy" id="195749"/>
    <lineage>
        <taxon>Bacteria</taxon>
        <taxon>Bacillati</taxon>
        <taxon>Actinomycetota</taxon>
        <taxon>Actinomycetes</taxon>
        <taxon>Micrococcales</taxon>
        <taxon>Promicromonosporaceae</taxon>
        <taxon>Promicromonospora</taxon>
    </lineage>
</organism>
<dbReference type="SUPFAM" id="SSF51735">
    <property type="entry name" value="NAD(P)-binding Rossmann-fold domains"/>
    <property type="match status" value="1"/>
</dbReference>
<dbReference type="InterPro" id="IPR036291">
    <property type="entry name" value="NAD(P)-bd_dom_sf"/>
</dbReference>
<evidence type="ECO:0000259" key="3">
    <source>
        <dbReference type="Pfam" id="PF02826"/>
    </source>
</evidence>
<dbReference type="CDD" id="cd05300">
    <property type="entry name" value="2-Hacid_dh_1"/>
    <property type="match status" value="1"/>
</dbReference>
<keyword evidence="2" id="KW-0520">NAD</keyword>
<evidence type="ECO:0000313" key="4">
    <source>
        <dbReference type="EMBL" id="MFD2028014.1"/>
    </source>
</evidence>
<sequence length="317" mass="33762">MPEIVVVRGGQGERVAERVRAAHPEVVVAPADDADALRTATVVAGHLTDDEVARMPRLAWVHSWAAGVESDVGAALRRRASVAGPEAVTVTSSAGNGAIPLAEQALLLMLMLSRQAPRWAAAQREHRWERFTHGELYGRTVGIYGYGNVGRELAIRARALGMTVVGLRRRPAAPDDPVDRMLPPDAVDELAALSDFLVVAAPLTDRTAGAIGLRTLRELGPAGHLVVVSRGGIVREVDLVTALRDGIVGGAGLDAHADEPLPTDSPLWDLPRTIVTPHNGATTSSTADRGTAIFLDNLDRWLARRPLRNVVDTAQLP</sequence>
<keyword evidence="1" id="KW-0560">Oxidoreductase</keyword>
<proteinExistence type="predicted"/>
<feature type="domain" description="D-isomer specific 2-hydroxyacid dehydrogenase NAD-binding" evidence="3">
    <location>
        <begin position="107"/>
        <end position="280"/>
    </location>
</feature>
<dbReference type="RefSeq" id="WP_377199727.1">
    <property type="nucleotide sequence ID" value="NZ_JBHUHF010000001.1"/>
</dbReference>
<dbReference type="InterPro" id="IPR006140">
    <property type="entry name" value="D-isomer_DH_NAD-bd"/>
</dbReference>
<dbReference type="PANTHER" id="PTHR43333:SF1">
    <property type="entry name" value="D-ISOMER SPECIFIC 2-HYDROXYACID DEHYDROGENASE NAD-BINDING DOMAIN-CONTAINING PROTEIN"/>
    <property type="match status" value="1"/>
</dbReference>